<evidence type="ECO:0000313" key="1">
    <source>
        <dbReference type="EMBL" id="KAI9459039.1"/>
    </source>
</evidence>
<name>A0ACC0U4L0_9AGAM</name>
<accession>A0ACC0U4L0</accession>
<sequence length="367" mass="42150">MSTNLYETLGIQTDATDDQIRKAYKKRALQTHPDRAPPEQKTIAEDEFRKVNNAYEVLRDPAKREAYDAAGVWPPPPPGSGGSRHRRRPHRSNQDPWEQPVPFPEDHFDFPWFHHSFTDPFRLFESIFGDLHRAMSDPFLSDPWRRDRRHDMPRQRGRSFFDDFSIGTGFPFDRDFDDMVNPGGGRARVYSQVSRGTMTPDGRWVGESRMMYTVDGVTESVWKRQDAAGNEYATYTYPNGRERRTINGREQLPQQHVPPQRIRRSQSPPGPPPGPPPPIQTTSLPPPPPYSSISRKRDSPTSVSGRKREGGSREHQSPIEIPPSHSGSPPPISHHYRPPAPPPPLPASHDRSYVHETPHYKSRWWKK</sequence>
<protein>
    <submittedName>
        <fullName evidence="1">Uncharacterized protein</fullName>
    </submittedName>
</protein>
<proteinExistence type="predicted"/>
<reference evidence="1" key="1">
    <citation type="submission" date="2021-03" db="EMBL/GenBank/DDBJ databases">
        <title>Evolutionary priming and transition to the ectomycorrhizal habit in an iconic lineage of mushroom-forming fungi: is preadaptation a requirement?</title>
        <authorList>
            <consortium name="DOE Joint Genome Institute"/>
            <person name="Looney B.P."/>
            <person name="Miyauchi S."/>
            <person name="Morin E."/>
            <person name="Drula E."/>
            <person name="Courty P.E."/>
            <person name="Chicoki N."/>
            <person name="Fauchery L."/>
            <person name="Kohler A."/>
            <person name="Kuo A."/>
            <person name="LaButti K."/>
            <person name="Pangilinan J."/>
            <person name="Lipzen A."/>
            <person name="Riley R."/>
            <person name="Andreopoulos W."/>
            <person name="He G."/>
            <person name="Johnson J."/>
            <person name="Barry K.W."/>
            <person name="Grigoriev I.V."/>
            <person name="Nagy L."/>
            <person name="Hibbett D."/>
            <person name="Henrissat B."/>
            <person name="Matheny P.B."/>
            <person name="Labbe J."/>
            <person name="Martin A.F."/>
        </authorList>
    </citation>
    <scope>NUCLEOTIDE SEQUENCE</scope>
    <source>
        <strain evidence="1">BPL698</strain>
    </source>
</reference>
<comment type="caution">
    <text evidence="1">The sequence shown here is derived from an EMBL/GenBank/DDBJ whole genome shotgun (WGS) entry which is preliminary data.</text>
</comment>
<evidence type="ECO:0000313" key="2">
    <source>
        <dbReference type="Proteomes" id="UP001207468"/>
    </source>
</evidence>
<dbReference type="EMBL" id="JAGFNK010000203">
    <property type="protein sequence ID" value="KAI9459039.1"/>
    <property type="molecule type" value="Genomic_DNA"/>
</dbReference>
<organism evidence="1 2">
    <name type="scientific">Russula earlei</name>
    <dbReference type="NCBI Taxonomy" id="71964"/>
    <lineage>
        <taxon>Eukaryota</taxon>
        <taxon>Fungi</taxon>
        <taxon>Dikarya</taxon>
        <taxon>Basidiomycota</taxon>
        <taxon>Agaricomycotina</taxon>
        <taxon>Agaricomycetes</taxon>
        <taxon>Russulales</taxon>
        <taxon>Russulaceae</taxon>
        <taxon>Russula</taxon>
    </lineage>
</organism>
<keyword evidence="2" id="KW-1185">Reference proteome</keyword>
<gene>
    <name evidence="1" type="ORF">F5148DRAFT_1219613</name>
</gene>
<dbReference type="Proteomes" id="UP001207468">
    <property type="component" value="Unassembled WGS sequence"/>
</dbReference>